<accession>A0A4R7V4Q1</accession>
<dbReference type="PANTHER" id="PTHR33169">
    <property type="entry name" value="PADR-FAMILY TRANSCRIPTIONAL REGULATOR"/>
    <property type="match status" value="1"/>
</dbReference>
<dbReference type="InterPro" id="IPR036390">
    <property type="entry name" value="WH_DNA-bd_sf"/>
</dbReference>
<sequence>MTTPRMTLQTQAVLAVLLERESWGFDLSRESGLPAGTIYPILRRLTSVGWVTSRWEQAEAAQEDGRPPRRYYSLTTEGRARATNALAEAAKDRGRLTGLLAPQPGQEHA</sequence>
<dbReference type="PANTHER" id="PTHR33169:SF14">
    <property type="entry name" value="TRANSCRIPTIONAL REGULATOR RV3488"/>
    <property type="match status" value="1"/>
</dbReference>
<dbReference type="SUPFAM" id="SSF46785">
    <property type="entry name" value="Winged helix' DNA-binding domain"/>
    <property type="match status" value="1"/>
</dbReference>
<dbReference type="InterPro" id="IPR036388">
    <property type="entry name" value="WH-like_DNA-bd_sf"/>
</dbReference>
<dbReference type="InterPro" id="IPR005149">
    <property type="entry name" value="Tscrpt_reg_PadR_N"/>
</dbReference>
<dbReference type="RefSeq" id="WP_243866918.1">
    <property type="nucleotide sequence ID" value="NZ_SOCP01000015.1"/>
</dbReference>
<protein>
    <submittedName>
        <fullName evidence="2">PadR family transcriptional regulator</fullName>
    </submittedName>
</protein>
<evidence type="ECO:0000313" key="2">
    <source>
        <dbReference type="EMBL" id="TDV43662.1"/>
    </source>
</evidence>
<dbReference type="Proteomes" id="UP000294927">
    <property type="component" value="Unassembled WGS sequence"/>
</dbReference>
<feature type="domain" description="Transcription regulator PadR N-terminal" evidence="1">
    <location>
        <begin position="13"/>
        <end position="82"/>
    </location>
</feature>
<organism evidence="2 3">
    <name type="scientific">Actinophytocola oryzae</name>
    <dbReference type="NCBI Taxonomy" id="502181"/>
    <lineage>
        <taxon>Bacteria</taxon>
        <taxon>Bacillati</taxon>
        <taxon>Actinomycetota</taxon>
        <taxon>Actinomycetes</taxon>
        <taxon>Pseudonocardiales</taxon>
        <taxon>Pseudonocardiaceae</taxon>
    </lineage>
</organism>
<reference evidence="2 3" key="1">
    <citation type="submission" date="2019-03" db="EMBL/GenBank/DDBJ databases">
        <title>Genomic Encyclopedia of Archaeal and Bacterial Type Strains, Phase II (KMG-II): from individual species to whole genera.</title>
        <authorList>
            <person name="Goeker M."/>
        </authorList>
    </citation>
    <scope>NUCLEOTIDE SEQUENCE [LARGE SCALE GENOMIC DNA]</scope>
    <source>
        <strain evidence="2 3">DSM 45499</strain>
    </source>
</reference>
<evidence type="ECO:0000313" key="3">
    <source>
        <dbReference type="Proteomes" id="UP000294927"/>
    </source>
</evidence>
<dbReference type="Gene3D" id="1.10.10.10">
    <property type="entry name" value="Winged helix-like DNA-binding domain superfamily/Winged helix DNA-binding domain"/>
    <property type="match status" value="1"/>
</dbReference>
<dbReference type="Pfam" id="PF03551">
    <property type="entry name" value="PadR"/>
    <property type="match status" value="1"/>
</dbReference>
<evidence type="ECO:0000259" key="1">
    <source>
        <dbReference type="Pfam" id="PF03551"/>
    </source>
</evidence>
<comment type="caution">
    <text evidence="2">The sequence shown here is derived from an EMBL/GenBank/DDBJ whole genome shotgun (WGS) entry which is preliminary data.</text>
</comment>
<keyword evidence="3" id="KW-1185">Reference proteome</keyword>
<gene>
    <name evidence="2" type="ORF">CLV71_115124</name>
</gene>
<proteinExistence type="predicted"/>
<dbReference type="AlphaFoldDB" id="A0A4R7V4Q1"/>
<dbReference type="InterPro" id="IPR052509">
    <property type="entry name" value="Metal_resp_DNA-bind_regulator"/>
</dbReference>
<name>A0A4R7V4Q1_9PSEU</name>
<dbReference type="EMBL" id="SOCP01000015">
    <property type="protein sequence ID" value="TDV43662.1"/>
    <property type="molecule type" value="Genomic_DNA"/>
</dbReference>